<evidence type="ECO:0000313" key="3">
    <source>
        <dbReference type="Proteomes" id="UP000325577"/>
    </source>
</evidence>
<dbReference type="Proteomes" id="UP000325577">
    <property type="component" value="Linkage Group LG4"/>
</dbReference>
<proteinExistence type="predicted"/>
<dbReference type="AlphaFoldDB" id="A0A5J4ZYF7"/>
<dbReference type="EMBL" id="CM018047">
    <property type="protein sequence ID" value="KAA8523863.1"/>
    <property type="molecule type" value="Genomic_DNA"/>
</dbReference>
<accession>A0A5J4ZYF7</accession>
<evidence type="ECO:0000256" key="1">
    <source>
        <dbReference type="SAM" id="MobiDB-lite"/>
    </source>
</evidence>
<organism evidence="2 3">
    <name type="scientific">Nyssa sinensis</name>
    <dbReference type="NCBI Taxonomy" id="561372"/>
    <lineage>
        <taxon>Eukaryota</taxon>
        <taxon>Viridiplantae</taxon>
        <taxon>Streptophyta</taxon>
        <taxon>Embryophyta</taxon>
        <taxon>Tracheophyta</taxon>
        <taxon>Spermatophyta</taxon>
        <taxon>Magnoliopsida</taxon>
        <taxon>eudicotyledons</taxon>
        <taxon>Gunneridae</taxon>
        <taxon>Pentapetalae</taxon>
        <taxon>asterids</taxon>
        <taxon>Cornales</taxon>
        <taxon>Nyssaceae</taxon>
        <taxon>Nyssa</taxon>
    </lineage>
</organism>
<evidence type="ECO:0000313" key="2">
    <source>
        <dbReference type="EMBL" id="KAA8523863.1"/>
    </source>
</evidence>
<name>A0A5J4ZYF7_9ASTE</name>
<feature type="compositionally biased region" description="Basic and acidic residues" evidence="1">
    <location>
        <begin position="24"/>
        <end position="35"/>
    </location>
</feature>
<protein>
    <submittedName>
        <fullName evidence="2">Uncharacterized protein</fullName>
    </submittedName>
</protein>
<dbReference type="OrthoDB" id="771316at2759"/>
<gene>
    <name evidence="2" type="ORF">F0562_010286</name>
</gene>
<dbReference type="Pfam" id="PF17181">
    <property type="entry name" value="EPF"/>
    <property type="match status" value="1"/>
</dbReference>
<reference evidence="2 3" key="1">
    <citation type="submission" date="2019-09" db="EMBL/GenBank/DDBJ databases">
        <title>A chromosome-level genome assembly of the Chinese tupelo Nyssa sinensis.</title>
        <authorList>
            <person name="Yang X."/>
            <person name="Kang M."/>
            <person name="Yang Y."/>
            <person name="Xiong H."/>
            <person name="Wang M."/>
            <person name="Zhang Z."/>
            <person name="Wang Z."/>
            <person name="Wu H."/>
            <person name="Ma T."/>
            <person name="Liu J."/>
            <person name="Xi Z."/>
        </authorList>
    </citation>
    <scope>NUCLEOTIDE SEQUENCE [LARGE SCALE GENOMIC DNA]</scope>
    <source>
        <strain evidence="2">J267</strain>
        <tissue evidence="2">Leaf</tissue>
    </source>
</reference>
<feature type="region of interest" description="Disordered" evidence="1">
    <location>
        <begin position="16"/>
        <end position="45"/>
    </location>
</feature>
<keyword evidence="3" id="KW-1185">Reference proteome</keyword>
<sequence>MCQWYSFSLSFQPPVSARQISHPHSNEGDAHRGHENTWPMARDGNIDKDGFPVERTAMKLHRAEPLQIAGSKLPDCSHACGSCSPCRLVTVSNCAPAG</sequence>